<sequence>MKPDFEQLINSIIGEEWGIFYRDKLILGKEVEGKKYRIKGGYIVCKTSLNLKQLSLVRQIMKIYKEAIKLKRDSISLEKIMEVTGKLTSSVGWKETLNEVLKTIRSIIPGKYFAIYLVDRKKKEIHAIVSYGYKKEEREHLYMKYGIGLVGWAIKHKKPLIIEDVRKEPRYYKVKEDTLSEIVVPIIAGERIIGAINIEDNRIGSFKERERRLIEAFASIAGLVIERARLYSSFVEHKLTLKELEVARSIQFYFLPKRAPRLKDYLLYGKTIPAKMVGGDYFNFFRRGKSSMLTVIADVSGKGIPASLLMSFLHSAVLIHSKEKNLVKIVRTLNELLCSQTEANQFITGILGELKRREGIFSYINFGHNYPIGIKNKRAKIIEGSDIVLGVIKDAKFTVREINMNDFDAIYLYTDGAVEQSCGKEQFGIERLERIVEENWEKPSLVMKSLLEEMDKVCGNERDDDITILAILKNAGNR</sequence>
<dbReference type="Proteomes" id="UP000886110">
    <property type="component" value="Unassembled WGS sequence"/>
</dbReference>
<evidence type="ECO:0000259" key="3">
    <source>
        <dbReference type="SMART" id="SM00331"/>
    </source>
</evidence>
<evidence type="ECO:0000259" key="2">
    <source>
        <dbReference type="SMART" id="SM00065"/>
    </source>
</evidence>
<dbReference type="EMBL" id="DRTB01000102">
    <property type="protein sequence ID" value="HHE04706.1"/>
    <property type="molecule type" value="Genomic_DNA"/>
</dbReference>
<keyword evidence="1" id="KW-0378">Hydrolase</keyword>
<dbReference type="InterPro" id="IPR029016">
    <property type="entry name" value="GAF-like_dom_sf"/>
</dbReference>
<dbReference type="Gene3D" id="3.30.450.40">
    <property type="match status" value="1"/>
</dbReference>
<accession>A0A7C5DAS4</accession>
<dbReference type="AlphaFoldDB" id="A0A7C5DAS4"/>
<dbReference type="SMART" id="SM00065">
    <property type="entry name" value="GAF"/>
    <property type="match status" value="1"/>
</dbReference>
<dbReference type="InterPro" id="IPR052016">
    <property type="entry name" value="Bact_Sigma-Reg"/>
</dbReference>
<organism evidence="4">
    <name type="scientific">candidate division WOR-3 bacterium</name>
    <dbReference type="NCBI Taxonomy" id="2052148"/>
    <lineage>
        <taxon>Bacteria</taxon>
        <taxon>Bacteria division WOR-3</taxon>
    </lineage>
</organism>
<evidence type="ECO:0000256" key="1">
    <source>
        <dbReference type="ARBA" id="ARBA00022801"/>
    </source>
</evidence>
<dbReference type="InterPro" id="IPR001932">
    <property type="entry name" value="PPM-type_phosphatase-like_dom"/>
</dbReference>
<dbReference type="PANTHER" id="PTHR43156:SF2">
    <property type="entry name" value="STAGE II SPORULATION PROTEIN E"/>
    <property type="match status" value="1"/>
</dbReference>
<dbReference type="SUPFAM" id="SSF55781">
    <property type="entry name" value="GAF domain-like"/>
    <property type="match status" value="1"/>
</dbReference>
<feature type="domain" description="GAF" evidence="2">
    <location>
        <begin position="92"/>
        <end position="235"/>
    </location>
</feature>
<reference evidence="4" key="1">
    <citation type="journal article" date="2020" name="mSystems">
        <title>Genome- and Community-Level Interaction Insights into Carbon Utilization and Element Cycling Functions of Hydrothermarchaeota in Hydrothermal Sediment.</title>
        <authorList>
            <person name="Zhou Z."/>
            <person name="Liu Y."/>
            <person name="Xu W."/>
            <person name="Pan J."/>
            <person name="Luo Z.H."/>
            <person name="Li M."/>
        </authorList>
    </citation>
    <scope>NUCLEOTIDE SEQUENCE [LARGE SCALE GENOMIC DNA]</scope>
    <source>
        <strain evidence="4">HyVt-74</strain>
    </source>
</reference>
<dbReference type="InterPro" id="IPR003018">
    <property type="entry name" value="GAF"/>
</dbReference>
<dbReference type="PANTHER" id="PTHR43156">
    <property type="entry name" value="STAGE II SPORULATION PROTEIN E-RELATED"/>
    <property type="match status" value="1"/>
</dbReference>
<proteinExistence type="predicted"/>
<comment type="caution">
    <text evidence="4">The sequence shown here is derived from an EMBL/GenBank/DDBJ whole genome shotgun (WGS) entry which is preliminary data.</text>
</comment>
<dbReference type="Pfam" id="PF13185">
    <property type="entry name" value="GAF_2"/>
    <property type="match status" value="1"/>
</dbReference>
<evidence type="ECO:0000313" key="4">
    <source>
        <dbReference type="EMBL" id="HHE04706.1"/>
    </source>
</evidence>
<dbReference type="Gene3D" id="3.60.40.10">
    <property type="entry name" value="PPM-type phosphatase domain"/>
    <property type="match status" value="1"/>
</dbReference>
<dbReference type="Pfam" id="PF07228">
    <property type="entry name" value="SpoIIE"/>
    <property type="match status" value="1"/>
</dbReference>
<dbReference type="InterPro" id="IPR036457">
    <property type="entry name" value="PPM-type-like_dom_sf"/>
</dbReference>
<gene>
    <name evidence="4" type="ORF">ENL19_01430</name>
</gene>
<dbReference type="SMART" id="SM00331">
    <property type="entry name" value="PP2C_SIG"/>
    <property type="match status" value="1"/>
</dbReference>
<dbReference type="GO" id="GO:0016791">
    <property type="term" value="F:phosphatase activity"/>
    <property type="evidence" value="ECO:0007669"/>
    <property type="project" value="TreeGrafter"/>
</dbReference>
<protein>
    <submittedName>
        <fullName evidence="4">GAF domain-containing protein</fullName>
    </submittedName>
</protein>
<name>A0A7C5DAS4_UNCW3</name>
<feature type="domain" description="PPM-type phosphatase" evidence="3">
    <location>
        <begin position="262"/>
        <end position="473"/>
    </location>
</feature>